<organism evidence="2 3">
    <name type="scientific">Madurella fahalii</name>
    <dbReference type="NCBI Taxonomy" id="1157608"/>
    <lineage>
        <taxon>Eukaryota</taxon>
        <taxon>Fungi</taxon>
        <taxon>Dikarya</taxon>
        <taxon>Ascomycota</taxon>
        <taxon>Pezizomycotina</taxon>
        <taxon>Sordariomycetes</taxon>
        <taxon>Sordariomycetidae</taxon>
        <taxon>Sordariales</taxon>
        <taxon>Sordariales incertae sedis</taxon>
        <taxon>Madurella</taxon>
    </lineage>
</organism>
<evidence type="ECO:0000259" key="1">
    <source>
        <dbReference type="Pfam" id="PF23155"/>
    </source>
</evidence>
<evidence type="ECO:0000313" key="2">
    <source>
        <dbReference type="EMBL" id="GAB1319363.1"/>
    </source>
</evidence>
<proteinExistence type="predicted"/>
<dbReference type="InterPro" id="IPR055481">
    <property type="entry name" value="DUF7053"/>
</dbReference>
<keyword evidence="3" id="KW-1185">Reference proteome</keyword>
<name>A0ABQ0GNL3_9PEZI</name>
<feature type="domain" description="DUF7053" evidence="1">
    <location>
        <begin position="4"/>
        <end position="128"/>
    </location>
</feature>
<protein>
    <recommendedName>
        <fullName evidence="1">DUF7053 domain-containing protein</fullName>
    </recommendedName>
</protein>
<dbReference type="Proteomes" id="UP001628179">
    <property type="component" value="Unassembled WGS sequence"/>
</dbReference>
<accession>A0ABQ0GNL3</accession>
<dbReference type="Pfam" id="PF23155">
    <property type="entry name" value="DUF7053"/>
    <property type="match status" value="1"/>
</dbReference>
<sequence length="156" mass="17675">MPFHKYTFTKPLPPGVDSQTAVQLLHNPFNIFSLSDIIIGHRKISEDLTSRKASYEITDAVSYLPFGLWEGTVSVQMDFVFECDGLSITKHAPMGITIRERWRVLTGETEARGKGMKLEAELEAGRPQLVLFSRMMERNHERYLGQMVEKAGWGGT</sequence>
<dbReference type="PANTHER" id="PTHR38117">
    <property type="entry name" value="NACHT AND WD40 DOMAIN PROTEIN"/>
    <property type="match status" value="1"/>
</dbReference>
<comment type="caution">
    <text evidence="2">The sequence shown here is derived from an EMBL/GenBank/DDBJ whole genome shotgun (WGS) entry which is preliminary data.</text>
</comment>
<dbReference type="PANTHER" id="PTHR38117:SF1">
    <property type="entry name" value="DUF3074 DOMAIN-CONTAINING PROTEIN"/>
    <property type="match status" value="1"/>
</dbReference>
<evidence type="ECO:0000313" key="3">
    <source>
        <dbReference type="Proteomes" id="UP001628179"/>
    </source>
</evidence>
<dbReference type="RefSeq" id="XP_070921093.1">
    <property type="nucleotide sequence ID" value="XM_071064992.1"/>
</dbReference>
<gene>
    <name evidence="2" type="ORF">MFIFM68171_09573</name>
</gene>
<reference evidence="2 3" key="1">
    <citation type="submission" date="2024-09" db="EMBL/GenBank/DDBJ databases">
        <title>Itraconazole resistance in Madurella fahalii resulting from another homologue of gene encoding cytochrome P450 14-alpha sterol demethylase (CYP51).</title>
        <authorList>
            <person name="Yoshioka I."/>
            <person name="Fahal A.H."/>
            <person name="Kaneko S."/>
            <person name="Yaguchi T."/>
        </authorList>
    </citation>
    <scope>NUCLEOTIDE SEQUENCE [LARGE SCALE GENOMIC DNA]</scope>
    <source>
        <strain evidence="2 3">IFM 68171</strain>
    </source>
</reference>
<dbReference type="EMBL" id="BAAFSV010000005">
    <property type="protein sequence ID" value="GAB1319363.1"/>
    <property type="molecule type" value="Genomic_DNA"/>
</dbReference>
<dbReference type="GeneID" id="98180315"/>